<dbReference type="SUPFAM" id="SSF51126">
    <property type="entry name" value="Pectin lyase-like"/>
    <property type="match status" value="1"/>
</dbReference>
<evidence type="ECO:0000256" key="16">
    <source>
        <dbReference type="SAM" id="SignalP"/>
    </source>
</evidence>
<dbReference type="PANTHER" id="PTHR31884:SF9">
    <property type="entry name" value="ENDOPOLYGALACTURONASE D-RELATED"/>
    <property type="match status" value="1"/>
</dbReference>
<evidence type="ECO:0000256" key="2">
    <source>
        <dbReference type="ARBA" id="ARBA00008834"/>
    </source>
</evidence>
<comment type="catalytic activity">
    <reaction evidence="12">
        <text>(1,4-alpha-D-galacturonosyl)n+m + H2O = (1,4-alpha-D-galacturonosyl)n + (1,4-alpha-D-galacturonosyl)m.</text>
        <dbReference type="EC" id="3.2.1.15"/>
    </reaction>
</comment>
<proteinExistence type="inferred from homology"/>
<evidence type="ECO:0000256" key="5">
    <source>
        <dbReference type="ARBA" id="ARBA00022729"/>
    </source>
</evidence>
<comment type="caution">
    <text evidence="17">The sequence shown here is derived from an EMBL/GenBank/DDBJ whole genome shotgun (WGS) entry which is preliminary data.</text>
</comment>
<name>A0ABR4P8Q1_9HELO</name>
<dbReference type="Proteomes" id="UP001629113">
    <property type="component" value="Unassembled WGS sequence"/>
</dbReference>
<comment type="similarity">
    <text evidence="2 15">Belongs to the glycosyl hydrolase 28 family.</text>
</comment>
<feature type="signal peptide" evidence="16">
    <location>
        <begin position="1"/>
        <end position="17"/>
    </location>
</feature>
<evidence type="ECO:0000256" key="12">
    <source>
        <dbReference type="ARBA" id="ARBA00034074"/>
    </source>
</evidence>
<keyword evidence="4" id="KW-0964">Secreted</keyword>
<accession>A0ABR4P8Q1</accession>
<dbReference type="InterPro" id="IPR000743">
    <property type="entry name" value="Glyco_hydro_28"/>
</dbReference>
<dbReference type="EMBL" id="JBFCZG010000007">
    <property type="protein sequence ID" value="KAL3419686.1"/>
    <property type="molecule type" value="Genomic_DNA"/>
</dbReference>
<comment type="subcellular location">
    <subcellularLocation>
        <location evidence="1">Secreted</location>
    </subcellularLocation>
</comment>
<dbReference type="PANTHER" id="PTHR31884">
    <property type="entry name" value="POLYGALACTURONASE"/>
    <property type="match status" value="1"/>
</dbReference>
<reference evidence="17 18" key="1">
    <citation type="submission" date="2024-06" db="EMBL/GenBank/DDBJ databases">
        <title>Complete genome of Phlyctema vagabunda strain 19-DSS-EL-015.</title>
        <authorList>
            <person name="Fiorenzani C."/>
        </authorList>
    </citation>
    <scope>NUCLEOTIDE SEQUENCE [LARGE SCALE GENOMIC DNA]</scope>
    <source>
        <strain evidence="17 18">19-DSS-EL-015</strain>
    </source>
</reference>
<evidence type="ECO:0000256" key="9">
    <source>
        <dbReference type="ARBA" id="ARBA00023180"/>
    </source>
</evidence>
<keyword evidence="10 15" id="KW-0326">Glycosidase</keyword>
<evidence type="ECO:0000256" key="10">
    <source>
        <dbReference type="ARBA" id="ARBA00023295"/>
    </source>
</evidence>
<evidence type="ECO:0000256" key="6">
    <source>
        <dbReference type="ARBA" id="ARBA00022737"/>
    </source>
</evidence>
<dbReference type="SMART" id="SM00710">
    <property type="entry name" value="PbH1"/>
    <property type="match status" value="6"/>
</dbReference>
<evidence type="ECO:0000313" key="18">
    <source>
        <dbReference type="Proteomes" id="UP001629113"/>
    </source>
</evidence>
<protein>
    <recommendedName>
        <fullName evidence="3">endo-polygalacturonase</fullName>
        <ecNumber evidence="3">3.2.1.15</ecNumber>
    </recommendedName>
</protein>
<dbReference type="InterPro" id="IPR050434">
    <property type="entry name" value="Glycosyl_hydrlase_28"/>
</dbReference>
<dbReference type="EC" id="3.2.1.15" evidence="3"/>
<keyword evidence="5 16" id="KW-0732">Signal</keyword>
<dbReference type="Pfam" id="PF00295">
    <property type="entry name" value="Glyco_hydro_28"/>
    <property type="match status" value="1"/>
</dbReference>
<evidence type="ECO:0000256" key="15">
    <source>
        <dbReference type="RuleBase" id="RU361169"/>
    </source>
</evidence>
<evidence type="ECO:0000256" key="7">
    <source>
        <dbReference type="ARBA" id="ARBA00022801"/>
    </source>
</evidence>
<organism evidence="17 18">
    <name type="scientific">Phlyctema vagabunda</name>
    <dbReference type="NCBI Taxonomy" id="108571"/>
    <lineage>
        <taxon>Eukaryota</taxon>
        <taxon>Fungi</taxon>
        <taxon>Dikarya</taxon>
        <taxon>Ascomycota</taxon>
        <taxon>Pezizomycotina</taxon>
        <taxon>Leotiomycetes</taxon>
        <taxon>Helotiales</taxon>
        <taxon>Dermateaceae</taxon>
        <taxon>Phlyctema</taxon>
    </lineage>
</organism>
<dbReference type="InterPro" id="IPR011050">
    <property type="entry name" value="Pectin_lyase_fold/virulence"/>
</dbReference>
<evidence type="ECO:0000256" key="4">
    <source>
        <dbReference type="ARBA" id="ARBA00022525"/>
    </source>
</evidence>
<keyword evidence="9" id="KW-0325">Glycoprotein</keyword>
<dbReference type="Gene3D" id="2.160.20.10">
    <property type="entry name" value="Single-stranded right-handed beta-helix, Pectin lyase-like"/>
    <property type="match status" value="1"/>
</dbReference>
<dbReference type="InterPro" id="IPR012334">
    <property type="entry name" value="Pectin_lyas_fold"/>
</dbReference>
<evidence type="ECO:0000256" key="3">
    <source>
        <dbReference type="ARBA" id="ARBA00012736"/>
    </source>
</evidence>
<keyword evidence="7 15" id="KW-0378">Hydrolase</keyword>
<evidence type="ECO:0000256" key="13">
    <source>
        <dbReference type="ARBA" id="ARBA00037707"/>
    </source>
</evidence>
<keyword evidence="18" id="KW-1185">Reference proteome</keyword>
<feature type="active site" evidence="14">
    <location>
        <position position="333"/>
    </location>
</feature>
<dbReference type="InterPro" id="IPR006626">
    <property type="entry name" value="PbH1"/>
</dbReference>
<evidence type="ECO:0000256" key="14">
    <source>
        <dbReference type="PROSITE-ProRule" id="PRU10052"/>
    </source>
</evidence>
<keyword evidence="8" id="KW-1015">Disulfide bond</keyword>
<evidence type="ECO:0000256" key="8">
    <source>
        <dbReference type="ARBA" id="ARBA00023157"/>
    </source>
</evidence>
<gene>
    <name evidence="17" type="ORF">PVAG01_08184</name>
</gene>
<feature type="chain" id="PRO_5045596417" description="endo-polygalacturonase" evidence="16">
    <location>
        <begin position="18"/>
        <end position="472"/>
    </location>
</feature>
<evidence type="ECO:0000313" key="17">
    <source>
        <dbReference type="EMBL" id="KAL3419686.1"/>
    </source>
</evidence>
<comment type="function">
    <text evidence="13">Involved in maceration and soft-rotting of plant tissue. Hydrolyzes the 1,4-alpha glycosidic bonds of de-esterified pectate in the smooth region of the plant cell wall.</text>
</comment>
<evidence type="ECO:0000256" key="11">
    <source>
        <dbReference type="ARBA" id="ARBA00023316"/>
    </source>
</evidence>
<evidence type="ECO:0000256" key="1">
    <source>
        <dbReference type="ARBA" id="ARBA00004613"/>
    </source>
</evidence>
<keyword evidence="11" id="KW-0961">Cell wall biogenesis/degradation</keyword>
<dbReference type="GO" id="GO:0016787">
    <property type="term" value="F:hydrolase activity"/>
    <property type="evidence" value="ECO:0007669"/>
    <property type="project" value="UniProtKB-KW"/>
</dbReference>
<dbReference type="PROSITE" id="PS00502">
    <property type="entry name" value="POLYGALACTURONASE"/>
    <property type="match status" value="1"/>
</dbReference>
<keyword evidence="6" id="KW-0677">Repeat</keyword>
<sequence length="472" mass="48247">MKYSTAAALALTAVVQASPQLGRRACAHDNCLRSLIKSSVSAAPFCASYASEAASVLPEFASPCSGDVARVASACACLPAAISSTYSIPAPTSTTTAAPISTSAASTPTLVTSASSSAISTSTGTPCTVTEYAQIAPAVAACTAITLKDVYAPSNSTINLSKLKANSVVTFAGTTTFGFTNVSSFDPIILGGSGVTITAEPDAIIDGNGQVYWDGLGSNGGVPKPNHFIVVSKMTGNSVIKNLHIKNWPVHLFSISGSSNVEMYDLLLDNSAGEAPNERSNGLAAAHNSDGFDLSSSTNFVIRDSVVINQDDCVAITSGNNVTVDNMYCDGGHGLSIGSVGGKSNNNVTNISFSNSVILNSENGARIKSNFNTTGFISDITYTNITVGNISIYGIDVQQDYLNGGPTGSPSNGVIIQNILFKDIHGTANAKARDYYVLCGAGSCSNIVFEDVHITGGGIASACNYPASGCPA</sequence>